<sequence length="413" mass="44494">MLKQKIKVALPPTSNGLNYHATPSLPNSDGPHIPTITENPSCYDAEKIRLNPENMQRRVQSSLSKVFNNGGSSFSPSMNVMVDMSDMSTQGHVMSMPYTCNSNTALQQGIHGGMNRSEPRCSSCSPHMFGVDGNVLEANPIVSDTSAILFTNPESNSLYVNDTILNLPKTSNGFLGQMSNGNVLEASPTVGDASAMLFTNHESNSLCVNDTFLDLSNTCSNGFLGQMSNGNVLEASPTVGDASAMLFTNPEFNSLYVNDTFFDLPNTSSNGFLGQMSNGNVLEANPTISDASAMLLTNLKSTSLYVNDTFLDLPNTSSNVFLGQMSNGNFLEANPTVVDASATPFTYVEYNSHDVTEAVLDFPNTSSNGCLEQMSRKFSVPDVADLFPMGSDVLDIAFLDFDNDYFDERGEQG</sequence>
<dbReference type="AlphaFoldDB" id="A0A1S2XTL9"/>
<dbReference type="GeneID" id="101511202"/>
<dbReference type="RefSeq" id="XP_004493423.2">
    <property type="nucleotide sequence ID" value="XM_004493366.3"/>
</dbReference>
<organism evidence="1 2">
    <name type="scientific">Cicer arietinum</name>
    <name type="common">Chickpea</name>
    <name type="synonym">Garbanzo</name>
    <dbReference type="NCBI Taxonomy" id="3827"/>
    <lineage>
        <taxon>Eukaryota</taxon>
        <taxon>Viridiplantae</taxon>
        <taxon>Streptophyta</taxon>
        <taxon>Embryophyta</taxon>
        <taxon>Tracheophyta</taxon>
        <taxon>Spermatophyta</taxon>
        <taxon>Magnoliopsida</taxon>
        <taxon>eudicotyledons</taxon>
        <taxon>Gunneridae</taxon>
        <taxon>Pentapetalae</taxon>
        <taxon>rosids</taxon>
        <taxon>fabids</taxon>
        <taxon>Fabales</taxon>
        <taxon>Fabaceae</taxon>
        <taxon>Papilionoideae</taxon>
        <taxon>50 kb inversion clade</taxon>
        <taxon>NPAAA clade</taxon>
        <taxon>Hologalegina</taxon>
        <taxon>IRL clade</taxon>
        <taxon>Cicereae</taxon>
        <taxon>Cicer</taxon>
    </lineage>
</organism>
<evidence type="ECO:0000313" key="2">
    <source>
        <dbReference type="RefSeq" id="XP_004493423.2"/>
    </source>
</evidence>
<reference evidence="1" key="1">
    <citation type="journal article" date="2013" name="Nat. Biotechnol.">
        <title>Draft genome sequence of chickpea (Cicer arietinum) provides a resource for trait improvement.</title>
        <authorList>
            <person name="Varshney R.K."/>
            <person name="Song C."/>
            <person name="Saxena R.K."/>
            <person name="Azam S."/>
            <person name="Yu S."/>
            <person name="Sharpe A.G."/>
            <person name="Cannon S."/>
            <person name="Baek J."/>
            <person name="Rosen B.D."/>
            <person name="Tar'an B."/>
            <person name="Millan T."/>
            <person name="Zhang X."/>
            <person name="Ramsay L.D."/>
            <person name="Iwata A."/>
            <person name="Wang Y."/>
            <person name="Nelson W."/>
            <person name="Farmer A.D."/>
            <person name="Gaur P.M."/>
            <person name="Soderlund C."/>
            <person name="Penmetsa R.V."/>
            <person name="Xu C."/>
            <person name="Bharti A.K."/>
            <person name="He W."/>
            <person name="Winter P."/>
            <person name="Zhao S."/>
            <person name="Hane J.K."/>
            <person name="Carrasquilla-Garcia N."/>
            <person name="Condie J.A."/>
            <person name="Upadhyaya H.D."/>
            <person name="Luo M.C."/>
            <person name="Thudi M."/>
            <person name="Gowda C.L."/>
            <person name="Singh N.P."/>
            <person name="Lichtenzveig J."/>
            <person name="Gali K.K."/>
            <person name="Rubio J."/>
            <person name="Nadarajan N."/>
            <person name="Dolezel J."/>
            <person name="Bansal K.C."/>
            <person name="Xu X."/>
            <person name="Edwards D."/>
            <person name="Zhang G."/>
            <person name="Kahl G."/>
            <person name="Gil J."/>
            <person name="Singh K.B."/>
            <person name="Datta S.K."/>
            <person name="Jackson S.A."/>
            <person name="Wang J."/>
            <person name="Cook D.R."/>
        </authorList>
    </citation>
    <scope>NUCLEOTIDE SEQUENCE [LARGE SCALE GENOMIC DNA]</scope>
    <source>
        <strain evidence="1">cv. CDC Frontier</strain>
    </source>
</reference>
<dbReference type="KEGG" id="cam:101511202"/>
<evidence type="ECO:0000313" key="1">
    <source>
        <dbReference type="Proteomes" id="UP000087171"/>
    </source>
</evidence>
<dbReference type="RefSeq" id="XP_027188151.1">
    <property type="nucleotide sequence ID" value="XM_027332350.1"/>
</dbReference>
<dbReference type="RefSeq" id="XP_004493424.1">
    <property type="nucleotide sequence ID" value="XM_004493367.3"/>
</dbReference>
<keyword evidence="1" id="KW-1185">Reference proteome</keyword>
<name>A0A1S2XTL9_CICAR</name>
<dbReference type="STRING" id="3827.A0A1S2XTL9"/>
<reference evidence="2 3" key="2">
    <citation type="submission" date="2025-04" db="UniProtKB">
        <authorList>
            <consortium name="RefSeq"/>
        </authorList>
    </citation>
    <scope>IDENTIFICATION</scope>
    <source>
        <tissue evidence="2 3">Etiolated seedlings</tissue>
    </source>
</reference>
<proteinExistence type="predicted"/>
<accession>A0A1S2XTL9</accession>
<evidence type="ECO:0000313" key="3">
    <source>
        <dbReference type="RefSeq" id="XP_004493424.1"/>
    </source>
</evidence>
<evidence type="ECO:0000313" key="4">
    <source>
        <dbReference type="RefSeq" id="XP_027188151.1"/>
    </source>
</evidence>
<dbReference type="Proteomes" id="UP000087171">
    <property type="component" value="Chromosome Ca3"/>
</dbReference>
<gene>
    <name evidence="2 3 4" type="primary">LOC101511202</name>
</gene>
<dbReference type="OrthoDB" id="890540at2759"/>
<dbReference type="PaxDb" id="3827-XP_004493422.1"/>
<protein>
    <submittedName>
        <fullName evidence="2 3">Uncharacterized protein LOC101511202</fullName>
    </submittedName>
</protein>